<dbReference type="SUPFAM" id="SSF47986">
    <property type="entry name" value="DEATH domain"/>
    <property type="match status" value="1"/>
</dbReference>
<dbReference type="SMART" id="SM00114">
    <property type="entry name" value="CARD"/>
    <property type="match status" value="1"/>
</dbReference>
<dbReference type="InterPro" id="IPR011029">
    <property type="entry name" value="DEATH-like_dom_sf"/>
</dbReference>
<dbReference type="InterPro" id="IPR001315">
    <property type="entry name" value="CARD"/>
</dbReference>
<evidence type="ECO:0000259" key="2">
    <source>
        <dbReference type="PROSITE" id="PS50209"/>
    </source>
</evidence>
<sequence length="436" mass="50602">MNAIQKSVLKRQTPKIADGIIMNEDILSALLANEIFQSSMIDIIRAESTPTNRAYKMLELLPKRGPEAFSGFIDIIQKDYPWLATSLQSEVDHIMSGLPDQIDGKPKARLYSSDYDEGSSKKSENVLNDIRKKVRTFVHKQFGQSKKLAEKDKKLITNWMTDQITNERLRLQSISASESCNDHESDPEDDKYNQSRVQDELYKLHLKLEPFLLRKDDTESMSRNSHHIEDMTFSLLSEELDQVCLILCHLQDEIDASLDQFESCVRDKGLQVLVESLILKYNNQNESLDKEGKRNTELMNDLSEYSEEIHKLETERANMRRQIDFMHKDLSLLRHDKFKAQEDVKHLNNKNHQHIQTIDNLESKIQELQSSKSTKDKSSYRFEHSQSPVRRSQQSPQKAVNFNTPIFSKRSGQYYGTSHSRMRTSRQVSTSQNKSK</sequence>
<proteinExistence type="predicted"/>
<dbReference type="GO" id="GO:0070513">
    <property type="term" value="F:death domain binding"/>
    <property type="evidence" value="ECO:0007669"/>
    <property type="project" value="InterPro"/>
</dbReference>
<evidence type="ECO:0000256" key="1">
    <source>
        <dbReference type="SAM" id="MobiDB-lite"/>
    </source>
</evidence>
<gene>
    <name evidence="3" type="ORF">SNE40_022057</name>
</gene>
<dbReference type="GO" id="GO:0042981">
    <property type="term" value="P:regulation of apoptotic process"/>
    <property type="evidence" value="ECO:0007669"/>
    <property type="project" value="InterPro"/>
</dbReference>
<dbReference type="PROSITE" id="PS50209">
    <property type="entry name" value="CARD"/>
    <property type="match status" value="1"/>
</dbReference>
<dbReference type="Pfam" id="PF00619">
    <property type="entry name" value="CARD"/>
    <property type="match status" value="1"/>
</dbReference>
<accession>A0AAN8GJG2</accession>
<dbReference type="CDD" id="cd01671">
    <property type="entry name" value="CARD"/>
    <property type="match status" value="1"/>
</dbReference>
<dbReference type="PANTHER" id="PTHR15034">
    <property type="entry name" value="DEATH DOMAIN-CONTAINING PROTEIN CRADD"/>
    <property type="match status" value="1"/>
</dbReference>
<feature type="compositionally biased region" description="Low complexity" evidence="1">
    <location>
        <begin position="385"/>
        <end position="397"/>
    </location>
</feature>
<feature type="region of interest" description="Disordered" evidence="1">
    <location>
        <begin position="368"/>
        <end position="436"/>
    </location>
</feature>
<feature type="domain" description="CARD" evidence="2">
    <location>
        <begin position="1"/>
        <end position="91"/>
    </location>
</feature>
<comment type="caution">
    <text evidence="3">The sequence shown here is derived from an EMBL/GenBank/DDBJ whole genome shotgun (WGS) entry which is preliminary data.</text>
</comment>
<dbReference type="EMBL" id="JAZGQO010000018">
    <property type="protein sequence ID" value="KAK6168179.1"/>
    <property type="molecule type" value="Genomic_DNA"/>
</dbReference>
<evidence type="ECO:0000313" key="4">
    <source>
        <dbReference type="Proteomes" id="UP001347796"/>
    </source>
</evidence>
<name>A0AAN8GJG2_PATCE</name>
<feature type="compositionally biased region" description="Polar residues" evidence="1">
    <location>
        <begin position="398"/>
        <end position="436"/>
    </location>
</feature>
<dbReference type="AlphaFoldDB" id="A0AAN8GJG2"/>
<feature type="compositionally biased region" description="Basic and acidic residues" evidence="1">
    <location>
        <begin position="373"/>
        <end position="384"/>
    </location>
</feature>
<organism evidence="3 4">
    <name type="scientific">Patella caerulea</name>
    <name type="common">Rayed Mediterranean limpet</name>
    <dbReference type="NCBI Taxonomy" id="87958"/>
    <lineage>
        <taxon>Eukaryota</taxon>
        <taxon>Metazoa</taxon>
        <taxon>Spiralia</taxon>
        <taxon>Lophotrochozoa</taxon>
        <taxon>Mollusca</taxon>
        <taxon>Gastropoda</taxon>
        <taxon>Patellogastropoda</taxon>
        <taxon>Patelloidea</taxon>
        <taxon>Patellidae</taxon>
        <taxon>Patella</taxon>
    </lineage>
</organism>
<evidence type="ECO:0000313" key="3">
    <source>
        <dbReference type="EMBL" id="KAK6168179.1"/>
    </source>
</evidence>
<keyword evidence="4" id="KW-1185">Reference proteome</keyword>
<dbReference type="Proteomes" id="UP001347796">
    <property type="component" value="Unassembled WGS sequence"/>
</dbReference>
<dbReference type="Gene3D" id="1.10.533.10">
    <property type="entry name" value="Death Domain, Fas"/>
    <property type="match status" value="1"/>
</dbReference>
<protein>
    <recommendedName>
        <fullName evidence="2">CARD domain-containing protein</fullName>
    </recommendedName>
</protein>
<dbReference type="PANTHER" id="PTHR15034:SF5">
    <property type="entry name" value="DEATH DOMAIN-CONTAINING PROTEIN CRADD"/>
    <property type="match status" value="1"/>
</dbReference>
<dbReference type="InterPro" id="IPR037939">
    <property type="entry name" value="CRADD"/>
</dbReference>
<reference evidence="3 4" key="1">
    <citation type="submission" date="2024-01" db="EMBL/GenBank/DDBJ databases">
        <title>The genome of the rayed Mediterranean limpet Patella caerulea (Linnaeus, 1758).</title>
        <authorList>
            <person name="Anh-Thu Weber A."/>
            <person name="Halstead-Nussloch G."/>
        </authorList>
    </citation>
    <scope>NUCLEOTIDE SEQUENCE [LARGE SCALE GENOMIC DNA]</scope>
    <source>
        <strain evidence="3">AATW-2023a</strain>
        <tissue evidence="3">Whole specimen</tissue>
    </source>
</reference>
<dbReference type="GO" id="GO:0002020">
    <property type="term" value="F:protease binding"/>
    <property type="evidence" value="ECO:0007669"/>
    <property type="project" value="InterPro"/>
</dbReference>